<keyword evidence="1 7" id="KW-0690">Ribosome biogenesis</keyword>
<dbReference type="HAMAP" id="MF_03027">
    <property type="entry name" value="BOP1"/>
    <property type="match status" value="1"/>
</dbReference>
<comment type="function">
    <text evidence="6">Component of the PeBoW complex, which is required for maturation of 28S and 5.8S ribosomal RNAs and formation of the 60S ribosome.</text>
</comment>
<feature type="repeat" description="WD" evidence="8">
    <location>
        <begin position="470"/>
        <end position="511"/>
    </location>
</feature>
<evidence type="ECO:0000256" key="3">
    <source>
        <dbReference type="ARBA" id="ARBA00022574"/>
    </source>
</evidence>
<accession>A0AAD9MZQ2</accession>
<dbReference type="InterPro" id="IPR036322">
    <property type="entry name" value="WD40_repeat_dom_sf"/>
</dbReference>
<dbReference type="Proteomes" id="UP001208570">
    <property type="component" value="Unassembled WGS sequence"/>
</dbReference>
<keyword evidence="3 8" id="KW-0853">WD repeat</keyword>
<comment type="function">
    <text evidence="7">Required for maturation of ribosomal RNAs and formation of the large ribosomal subunit.</text>
</comment>
<comment type="similarity">
    <text evidence="7">Belongs to the WD repeat BOP1/ERB1 family.</text>
</comment>
<organism evidence="11 12">
    <name type="scientific">Paralvinella palmiformis</name>
    <dbReference type="NCBI Taxonomy" id="53620"/>
    <lineage>
        <taxon>Eukaryota</taxon>
        <taxon>Metazoa</taxon>
        <taxon>Spiralia</taxon>
        <taxon>Lophotrochozoa</taxon>
        <taxon>Annelida</taxon>
        <taxon>Polychaeta</taxon>
        <taxon>Sedentaria</taxon>
        <taxon>Canalipalpata</taxon>
        <taxon>Terebellida</taxon>
        <taxon>Terebelliformia</taxon>
        <taxon>Alvinellidae</taxon>
        <taxon>Paralvinella</taxon>
    </lineage>
</organism>
<dbReference type="InterPro" id="IPR012953">
    <property type="entry name" value="BOP1_N_dom"/>
</dbReference>
<evidence type="ECO:0000313" key="11">
    <source>
        <dbReference type="EMBL" id="KAK2149681.1"/>
    </source>
</evidence>
<sequence>MWSKGKGKKRSLTQINDNSDEVDLFSKLTTKDKDDSDMEGGSSSDSTDSEESEYSGLEDEEDDSSEPESFEEMCDSGEEEGSDVVGTSDNDNEKMRNDVQKFKKNLANEKAKHDGENSVQMKVKKKAGSIKRKSGETVNGKEEAASTSTEVTVNVPDEYEYDSSDEEDLRNTVGNIPMEWYREYEHIGYNLEGKKIIKPPTGDELDNFLNKMDNPDYWRTVVDKTTGQKVVLSEKDCEIIKRFRQGKYIDSKFDPYEPWIDFFTYEKMQHPVTNRPADKRSFVPSKWERIKVSRMVHAIKMGWMKPQQEKRKEEDQPKFYMLWNNDEQVNIGLTISDITRKYRSHIPAPKLQLPGHEESYNPPPEYLLTEEEELAWKNKDPEDRRLNFLPKTYSSLRQVPGYNELIKERFERCLDLYLCPRKQKLRMNVDPEDLLPKLPKPKDLQPFPTTQSIVSTFIEQLSHSYGLKVYKGHDNIVRCISVESNGQWIVSGSDDQTLKFWEVATGRCMKTLPVGGVVKSVAWNPNSMLCLVAATVGNDVIIINPGLGDKLVLSNTDNLIESYVPTEAKDTAKVQWEKYSGEEEEKGFRLKITHFKAVGHVTWHGRGDYMAVVVPGGESKSVVIHQLSRRRSQNPFSKSKGLVQCVLFHPSRPFFFVATQRYVRVYNLLKQELTKKLLTNVKWVSSMAVHPGGDNLIIGSYDCRLSWFDLDLSTKPYQTLRHHKKAIRQVCYHKKYPLFASSSDDGTVIICHGRVYNDLLQNPLIVPVKVLRGHTIENSIGVLASEFHPTQPWIFSSGADHTIRLFT</sequence>
<evidence type="ECO:0000313" key="12">
    <source>
        <dbReference type="Proteomes" id="UP001208570"/>
    </source>
</evidence>
<dbReference type="GO" id="GO:0000466">
    <property type="term" value="P:maturation of 5.8S rRNA from tricistronic rRNA transcript (SSU-rRNA, 5.8S rRNA, LSU-rRNA)"/>
    <property type="evidence" value="ECO:0007669"/>
    <property type="project" value="UniProtKB-UniRule"/>
</dbReference>
<protein>
    <recommendedName>
        <fullName evidence="7">Ribosome biogenesis protein BOP1 homolog</fullName>
    </recommendedName>
</protein>
<dbReference type="PANTHER" id="PTHR17605:SF0">
    <property type="entry name" value="RIBOSOME BIOGENESIS PROTEIN BOP1"/>
    <property type="match status" value="1"/>
</dbReference>
<dbReference type="PROSITE" id="PS50082">
    <property type="entry name" value="WD_REPEATS_2"/>
    <property type="match status" value="1"/>
</dbReference>
<dbReference type="EMBL" id="JAODUP010000442">
    <property type="protein sequence ID" value="KAK2149681.1"/>
    <property type="molecule type" value="Genomic_DNA"/>
</dbReference>
<dbReference type="InterPro" id="IPR015943">
    <property type="entry name" value="WD40/YVTN_repeat-like_dom_sf"/>
</dbReference>
<dbReference type="CDD" id="cd00200">
    <property type="entry name" value="WD40"/>
    <property type="match status" value="1"/>
</dbReference>
<evidence type="ECO:0000256" key="6">
    <source>
        <dbReference type="ARBA" id="ARBA00055102"/>
    </source>
</evidence>
<dbReference type="SUPFAM" id="SSF50978">
    <property type="entry name" value="WD40 repeat-like"/>
    <property type="match status" value="1"/>
</dbReference>
<dbReference type="GO" id="GO:0070545">
    <property type="term" value="C:PeBoW complex"/>
    <property type="evidence" value="ECO:0007669"/>
    <property type="project" value="TreeGrafter"/>
</dbReference>
<reference evidence="11" key="1">
    <citation type="journal article" date="2023" name="Mol. Biol. Evol.">
        <title>Third-Generation Sequencing Reveals the Adaptive Role of the Epigenome in Three Deep-Sea Polychaetes.</title>
        <authorList>
            <person name="Perez M."/>
            <person name="Aroh O."/>
            <person name="Sun Y."/>
            <person name="Lan Y."/>
            <person name="Juniper S.K."/>
            <person name="Young C.R."/>
            <person name="Angers B."/>
            <person name="Qian P.Y."/>
        </authorList>
    </citation>
    <scope>NUCLEOTIDE SEQUENCE</scope>
    <source>
        <strain evidence="11">P08H-3</strain>
    </source>
</reference>
<feature type="compositionally biased region" description="Acidic residues" evidence="9">
    <location>
        <begin position="47"/>
        <end position="82"/>
    </location>
</feature>
<feature type="compositionally biased region" description="Basic residues" evidence="9">
    <location>
        <begin position="1"/>
        <end position="11"/>
    </location>
</feature>
<feature type="compositionally biased region" description="Basic residues" evidence="9">
    <location>
        <begin position="122"/>
        <end position="132"/>
    </location>
</feature>
<gene>
    <name evidence="11" type="ORF">LSH36_442g03132</name>
</gene>
<feature type="compositionally biased region" description="Basic and acidic residues" evidence="9">
    <location>
        <begin position="91"/>
        <end position="116"/>
    </location>
</feature>
<keyword evidence="5 7" id="KW-0539">Nucleus</keyword>
<evidence type="ECO:0000259" key="10">
    <source>
        <dbReference type="SMART" id="SM01035"/>
    </source>
</evidence>
<evidence type="ECO:0000256" key="9">
    <source>
        <dbReference type="SAM" id="MobiDB-lite"/>
    </source>
</evidence>
<dbReference type="Pfam" id="PF08145">
    <property type="entry name" value="BOP1NT"/>
    <property type="match status" value="1"/>
</dbReference>
<evidence type="ECO:0000256" key="7">
    <source>
        <dbReference type="HAMAP-Rule" id="MF_03027"/>
    </source>
</evidence>
<evidence type="ECO:0000256" key="4">
    <source>
        <dbReference type="ARBA" id="ARBA00022737"/>
    </source>
</evidence>
<name>A0AAD9MZQ2_9ANNE</name>
<keyword evidence="2 7" id="KW-0698">rRNA processing</keyword>
<comment type="subcellular location">
    <subcellularLocation>
        <location evidence="7">Nucleus</location>
        <location evidence="7">Nucleolus</location>
    </subcellularLocation>
    <subcellularLocation>
        <location evidence="7">Nucleus</location>
        <location evidence="7">Nucleoplasm</location>
    </subcellularLocation>
</comment>
<dbReference type="GO" id="GO:0000463">
    <property type="term" value="P:maturation of LSU-rRNA from tricistronic rRNA transcript (SSU-rRNA, 5.8S rRNA, LSU-rRNA)"/>
    <property type="evidence" value="ECO:0007669"/>
    <property type="project" value="UniProtKB-UniRule"/>
</dbReference>
<evidence type="ECO:0000256" key="5">
    <source>
        <dbReference type="ARBA" id="ARBA00023242"/>
    </source>
</evidence>
<evidence type="ECO:0000256" key="1">
    <source>
        <dbReference type="ARBA" id="ARBA00022517"/>
    </source>
</evidence>
<evidence type="ECO:0000256" key="8">
    <source>
        <dbReference type="PROSITE-ProRule" id="PRU00221"/>
    </source>
</evidence>
<dbReference type="SMART" id="SM00320">
    <property type="entry name" value="WD40"/>
    <property type="match status" value="6"/>
</dbReference>
<dbReference type="PROSITE" id="PS00678">
    <property type="entry name" value="WD_REPEATS_1"/>
    <property type="match status" value="1"/>
</dbReference>
<evidence type="ECO:0000256" key="2">
    <source>
        <dbReference type="ARBA" id="ARBA00022552"/>
    </source>
</evidence>
<dbReference type="GO" id="GO:0005654">
    <property type="term" value="C:nucleoplasm"/>
    <property type="evidence" value="ECO:0007669"/>
    <property type="project" value="UniProtKB-SubCell"/>
</dbReference>
<feature type="domain" description="BOP1 N-terminal" evidence="10">
    <location>
        <begin position="181"/>
        <end position="448"/>
    </location>
</feature>
<proteinExistence type="inferred from homology"/>
<dbReference type="Gene3D" id="2.130.10.10">
    <property type="entry name" value="YVTN repeat-like/Quinoprotein amine dehydrogenase"/>
    <property type="match status" value="1"/>
</dbReference>
<dbReference type="FunFam" id="2.130.10.10:FF:000061">
    <property type="entry name" value="Ribosome biogenesis protein BOP1 homolog"/>
    <property type="match status" value="1"/>
</dbReference>
<dbReference type="GO" id="GO:0043021">
    <property type="term" value="F:ribonucleoprotein complex binding"/>
    <property type="evidence" value="ECO:0007669"/>
    <property type="project" value="UniProtKB-UniRule"/>
</dbReference>
<dbReference type="SMART" id="SM01035">
    <property type="entry name" value="BOP1NT"/>
    <property type="match status" value="1"/>
</dbReference>
<keyword evidence="12" id="KW-1185">Reference proteome</keyword>
<dbReference type="InterPro" id="IPR019775">
    <property type="entry name" value="WD40_repeat_CS"/>
</dbReference>
<dbReference type="Pfam" id="PF00400">
    <property type="entry name" value="WD40"/>
    <property type="match status" value="4"/>
</dbReference>
<feature type="region of interest" description="Disordered" evidence="9">
    <location>
        <begin position="1"/>
        <end position="150"/>
    </location>
</feature>
<dbReference type="InterPro" id="IPR001680">
    <property type="entry name" value="WD40_rpt"/>
</dbReference>
<comment type="caution">
    <text evidence="11">The sequence shown here is derived from an EMBL/GenBank/DDBJ whole genome shotgun (WGS) entry which is preliminary data.</text>
</comment>
<dbReference type="InterPro" id="IPR028598">
    <property type="entry name" value="BOP1/Erb1"/>
</dbReference>
<feature type="compositionally biased region" description="Basic and acidic residues" evidence="9">
    <location>
        <begin position="133"/>
        <end position="144"/>
    </location>
</feature>
<dbReference type="PROSITE" id="PS50294">
    <property type="entry name" value="WD_REPEATS_REGION"/>
    <property type="match status" value="1"/>
</dbReference>
<keyword evidence="4" id="KW-0677">Repeat</keyword>
<dbReference type="PANTHER" id="PTHR17605">
    <property type="entry name" value="RIBOSOME BIOGENESIS PROTEIN BOP1 BLOCK OF PROLIFERATION 1 PROTEIN"/>
    <property type="match status" value="1"/>
</dbReference>
<dbReference type="AlphaFoldDB" id="A0AAD9MZQ2"/>
<dbReference type="GO" id="GO:0030687">
    <property type="term" value="C:preribosome, large subunit precursor"/>
    <property type="evidence" value="ECO:0007669"/>
    <property type="project" value="UniProtKB-UniRule"/>
</dbReference>